<dbReference type="Gene3D" id="1.10.489.10">
    <property type="entry name" value="Chloroperoxidase-like"/>
    <property type="match status" value="1"/>
</dbReference>
<dbReference type="PROSITE" id="PS51405">
    <property type="entry name" value="HEME_HALOPEROXIDASE"/>
    <property type="match status" value="1"/>
</dbReference>
<dbReference type="InterPro" id="IPR036851">
    <property type="entry name" value="Chloroperoxidase-like_sf"/>
</dbReference>
<evidence type="ECO:0000256" key="3">
    <source>
        <dbReference type="ARBA" id="ARBA00022617"/>
    </source>
</evidence>
<dbReference type="GO" id="GO:0046872">
    <property type="term" value="F:metal ion binding"/>
    <property type="evidence" value="ECO:0007669"/>
    <property type="project" value="UniProtKB-KW"/>
</dbReference>
<evidence type="ECO:0000256" key="5">
    <source>
        <dbReference type="ARBA" id="ARBA00023002"/>
    </source>
</evidence>
<keyword evidence="8" id="KW-0732">Signal</keyword>
<keyword evidence="6" id="KW-0408">Iron</keyword>
<feature type="signal peptide" evidence="8">
    <location>
        <begin position="1"/>
        <end position="24"/>
    </location>
</feature>
<evidence type="ECO:0000256" key="1">
    <source>
        <dbReference type="ARBA" id="ARBA00001970"/>
    </source>
</evidence>
<evidence type="ECO:0000256" key="2">
    <source>
        <dbReference type="ARBA" id="ARBA00022559"/>
    </source>
</evidence>
<dbReference type="GO" id="GO:0004601">
    <property type="term" value="F:peroxidase activity"/>
    <property type="evidence" value="ECO:0007669"/>
    <property type="project" value="UniProtKB-KW"/>
</dbReference>
<evidence type="ECO:0000256" key="4">
    <source>
        <dbReference type="ARBA" id="ARBA00022723"/>
    </source>
</evidence>
<keyword evidence="2" id="KW-0575">Peroxidase</keyword>
<dbReference type="PANTHER" id="PTHR33577">
    <property type="entry name" value="STERIGMATOCYSTIN BIOSYNTHESIS PEROXIDASE STCC-RELATED"/>
    <property type="match status" value="1"/>
</dbReference>
<protein>
    <recommendedName>
        <fullName evidence="9">Heme haloperoxidase family profile domain-containing protein</fullName>
    </recommendedName>
</protein>
<keyword evidence="4" id="KW-0479">Metal-binding</keyword>
<keyword evidence="11" id="KW-1185">Reference proteome</keyword>
<dbReference type="Pfam" id="PF01328">
    <property type="entry name" value="Peroxidase_2"/>
    <property type="match status" value="1"/>
</dbReference>
<dbReference type="PANTHER" id="PTHR33577:SF9">
    <property type="entry name" value="PEROXIDASE STCC"/>
    <property type="match status" value="1"/>
</dbReference>
<name>A0A3R7N9U3_9STRA</name>
<evidence type="ECO:0000256" key="7">
    <source>
        <dbReference type="ARBA" id="ARBA00025795"/>
    </source>
</evidence>
<organism evidence="10 11">
    <name type="scientific">Phytophthora kernoviae</name>
    <dbReference type="NCBI Taxonomy" id="325452"/>
    <lineage>
        <taxon>Eukaryota</taxon>
        <taxon>Sar</taxon>
        <taxon>Stramenopiles</taxon>
        <taxon>Oomycota</taxon>
        <taxon>Peronosporomycetes</taxon>
        <taxon>Peronosporales</taxon>
        <taxon>Peronosporaceae</taxon>
        <taxon>Phytophthora</taxon>
    </lineage>
</organism>
<evidence type="ECO:0000313" key="11">
    <source>
        <dbReference type="Proteomes" id="UP000285624"/>
    </source>
</evidence>
<dbReference type="AlphaFoldDB" id="A0A3R7N9U3"/>
<gene>
    <name evidence="10" type="ORF">BBO99_00009629</name>
</gene>
<feature type="chain" id="PRO_5018734214" description="Heme haloperoxidase family profile domain-containing protein" evidence="8">
    <location>
        <begin position="25"/>
        <end position="275"/>
    </location>
</feature>
<keyword evidence="5" id="KW-0560">Oxidoreductase</keyword>
<evidence type="ECO:0000313" key="10">
    <source>
        <dbReference type="EMBL" id="RLN72949.1"/>
    </source>
</evidence>
<dbReference type="SUPFAM" id="SSF47571">
    <property type="entry name" value="Cloroperoxidase"/>
    <property type="match status" value="1"/>
</dbReference>
<sequence length="275" mass="29382">MTISVLQAAFVAVLAAVTVVEVNSLNAGEFKQVEQYRQTSEQLQVGEYYKPSTEEASGAPDTTAAFHRSPCPALNSLANHGYLPRNGQNITKSVLKAAIMDVFNMANDTAATQVGLVPDIFSLDFLSRHNVLEHDASLVHSDAYFGSDPMVVNATLADDLLARSDGAGMISTTAVAHVRRDRATLCETTNPECTFGANEKKKSFNQASLLLLALGSGDAISVDHARSFLVDEEIPSDFATLLNIIQNGASSDEKVRTLAFHVGSDGMNAVPYISS</sequence>
<evidence type="ECO:0000259" key="9">
    <source>
        <dbReference type="PROSITE" id="PS51405"/>
    </source>
</evidence>
<reference evidence="10 11" key="1">
    <citation type="journal article" date="2019" name="Mol. Plant Pathol.">
        <title>Genome sequencing of oomycete isolates from Chile supports the New Zealand origin of Phytophthora kernoviae and makes available the first Nothophytophthora sp. genome.</title>
        <authorList>
            <person name="Studholme D.J."/>
            <person name="Panda P."/>
            <person name="Sanfuentes Von Stowasser E."/>
            <person name="Gonzalez M."/>
            <person name="Hill R."/>
            <person name="Sambles C."/>
            <person name="Grant M."/>
            <person name="Williams N.M."/>
            <person name="McDougal R.L."/>
        </authorList>
    </citation>
    <scope>NUCLEOTIDE SEQUENCE [LARGE SCALE GENOMIC DNA]</scope>
    <source>
        <strain evidence="10">Chile4</strain>
    </source>
</reference>
<comment type="caution">
    <text evidence="10">The sequence shown here is derived from an EMBL/GenBank/DDBJ whole genome shotgun (WGS) entry which is preliminary data.</text>
</comment>
<proteinExistence type="inferred from homology"/>
<dbReference type="EMBL" id="MBDN02000948">
    <property type="protein sequence ID" value="RLN72949.1"/>
    <property type="molecule type" value="Genomic_DNA"/>
</dbReference>
<keyword evidence="3" id="KW-0349">Heme</keyword>
<dbReference type="Proteomes" id="UP000285624">
    <property type="component" value="Unassembled WGS sequence"/>
</dbReference>
<comment type="cofactor">
    <cofactor evidence="1">
        <name>heme b</name>
        <dbReference type="ChEBI" id="CHEBI:60344"/>
    </cofactor>
</comment>
<evidence type="ECO:0000256" key="6">
    <source>
        <dbReference type="ARBA" id="ARBA00023004"/>
    </source>
</evidence>
<feature type="domain" description="Heme haloperoxidase family profile" evidence="9">
    <location>
        <begin position="45"/>
        <end position="246"/>
    </location>
</feature>
<accession>A0A3R7N9U3</accession>
<comment type="similarity">
    <text evidence="7">Belongs to the chloroperoxidase family.</text>
</comment>
<dbReference type="InterPro" id="IPR000028">
    <property type="entry name" value="Chloroperoxidase"/>
</dbReference>
<evidence type="ECO:0000256" key="8">
    <source>
        <dbReference type="SAM" id="SignalP"/>
    </source>
</evidence>